<evidence type="ECO:0000313" key="5">
    <source>
        <dbReference type="Proteomes" id="UP001164776"/>
    </source>
</evidence>
<dbReference type="SUPFAM" id="SSF53098">
    <property type="entry name" value="Ribonuclease H-like"/>
    <property type="match status" value="1"/>
</dbReference>
<comment type="caution">
    <text evidence="4">The sequence shown here is derived from an EMBL/GenBank/DDBJ whole genome shotgun (WGS) entry which is preliminary data.</text>
</comment>
<dbReference type="PANTHER" id="PTHR32166:SF81">
    <property type="entry name" value="OS06G0658400 PROTEIN"/>
    <property type="match status" value="1"/>
</dbReference>
<dbReference type="InterPro" id="IPR007021">
    <property type="entry name" value="DUF659"/>
</dbReference>
<keyword evidence="5" id="KW-1185">Reference proteome</keyword>
<dbReference type="Pfam" id="PF04937">
    <property type="entry name" value="DUF659"/>
    <property type="match status" value="1"/>
</dbReference>
<proteinExistence type="predicted"/>
<accession>A0A9W7XE63</accession>
<dbReference type="EMBL" id="MU629423">
    <property type="protein sequence ID" value="KAJ1257315.1"/>
    <property type="molecule type" value="Genomic_DNA"/>
</dbReference>
<feature type="region of interest" description="Disordered" evidence="1">
    <location>
        <begin position="1"/>
        <end position="30"/>
    </location>
</feature>
<name>A0A9W7XE63_9POAL</name>
<evidence type="ECO:0000313" key="4">
    <source>
        <dbReference type="EMBL" id="KAJ1257316.1"/>
    </source>
</evidence>
<gene>
    <name evidence="4" type="ORF">BS78_K102600</name>
</gene>
<dbReference type="GO" id="GO:0046983">
    <property type="term" value="F:protein dimerization activity"/>
    <property type="evidence" value="ECO:0007669"/>
    <property type="project" value="InterPro"/>
</dbReference>
<protein>
    <recommendedName>
        <fullName evidence="6">BED-type domain-containing protein</fullName>
    </recommendedName>
</protein>
<organism evidence="4 5">
    <name type="scientific">Paspalum vaginatum</name>
    <name type="common">seashore paspalum</name>
    <dbReference type="NCBI Taxonomy" id="158149"/>
    <lineage>
        <taxon>Eukaryota</taxon>
        <taxon>Viridiplantae</taxon>
        <taxon>Streptophyta</taxon>
        <taxon>Embryophyta</taxon>
        <taxon>Tracheophyta</taxon>
        <taxon>Spermatophyta</taxon>
        <taxon>Magnoliopsida</taxon>
        <taxon>Liliopsida</taxon>
        <taxon>Poales</taxon>
        <taxon>Poaceae</taxon>
        <taxon>PACMAD clade</taxon>
        <taxon>Panicoideae</taxon>
        <taxon>Andropogonodae</taxon>
        <taxon>Paspaleae</taxon>
        <taxon>Paspalinae</taxon>
        <taxon>Paspalum</taxon>
    </lineage>
</organism>
<dbReference type="InterPro" id="IPR012337">
    <property type="entry name" value="RNaseH-like_sf"/>
</dbReference>
<dbReference type="PANTHER" id="PTHR32166">
    <property type="entry name" value="OSJNBA0013A04.12 PROTEIN"/>
    <property type="match status" value="1"/>
</dbReference>
<dbReference type="OrthoDB" id="1925573at2759"/>
<dbReference type="AlphaFoldDB" id="A0A9W7XE63"/>
<dbReference type="EMBL" id="MU629423">
    <property type="protein sequence ID" value="KAJ1257316.1"/>
    <property type="molecule type" value="Genomic_DNA"/>
</dbReference>
<evidence type="ECO:0000256" key="1">
    <source>
        <dbReference type="SAM" id="MobiDB-lite"/>
    </source>
</evidence>
<dbReference type="Pfam" id="PF05699">
    <property type="entry name" value="Dimer_Tnp_hAT"/>
    <property type="match status" value="1"/>
</dbReference>
<dbReference type="Proteomes" id="UP001164776">
    <property type="component" value="Unassembled WGS sequence"/>
</dbReference>
<sequence length="744" mass="84252">MATSTPSSNASASGSVRASGSGSVGSVTVTDPRAPLWDHVNILEKAKPGAAGGKVHWKCKYCPFSTATSYTRVEAHLLQIKNKGVALCPNVSYEMLCDMRKEVQRCKEIVERERTRYVPLPTGSAPSNETTAMKMKKKRGPASALEKAWDLDNRRHLDALLARAFYSGGISFNFARNPYFREAISFACSHDLNGYVGPGYNKYRESLLVQERRHIERLLESSKSVWPEKGVTICSDGWSDPQRRPIINFLAVCDKSPMFLRADNCQGEIKTKEYIADKLRGIIEDVGRHNVVQIITDNAANCKGAGLILEAEFDNIFWTPCVVHTLNLAMKSICEPKPPKSNSSDDELFIWSQLEFMYNVKNEAQMIKNFIMNHGMRLSMFNEFSDLKLLSIAETRFASVVCMLKRFVEVKTALQHMVISDKWSIYKDDAPTALVVKEKILSDVWWGNVDFILRITTPIYEMIRIADTDTPCLHLIYEMWDSMIEKVKKEIYLWEGKELNEDCTLYSVIYDILIARWTKGNNPLHCMAHSLNPRYYTKKWLEEGVGRVPPHKDREVSQMRMQCFKKFFRSPEELAQVKEEYSRFSSCSEEFNDPDSIHDRFAVSPMTWWTNHGQSIPLLMTLAIKLISQPASSSCCERNWSTYSFIHSVKRNALTAKRAEDLVFVHSNLRHLSRKTDAYKKGETRLWDVSGDSWDSMGGVGLLEVADLSLDEPELQGVSFGVGALSIGETASTTVTNEGDGNEA</sequence>
<reference evidence="4 5" key="1">
    <citation type="submission" date="2022-10" db="EMBL/GenBank/DDBJ databases">
        <title>WGS assembly of Paspalum vaginatum 540-79.</title>
        <authorList>
            <person name="Sun G."/>
            <person name="Wase N."/>
            <person name="Shu S."/>
            <person name="Jenkins J."/>
            <person name="Zhou B."/>
            <person name="Torres-Rodriguez J."/>
            <person name="Chen C."/>
            <person name="Sandor L."/>
            <person name="Plott C."/>
            <person name="Yoshinga Y."/>
            <person name="Daum C."/>
            <person name="Qi P."/>
            <person name="Barry K."/>
            <person name="Lipzen A."/>
            <person name="Berry L."/>
            <person name="Pedersen C."/>
            <person name="Gottilla T."/>
            <person name="Foltz A."/>
            <person name="Yu H."/>
            <person name="O'Malley R."/>
            <person name="Zhang C."/>
            <person name="Devos K."/>
            <person name="Sigmon B."/>
            <person name="Yu B."/>
            <person name="Obata T."/>
            <person name="Schmutz J."/>
            <person name="Schnable J."/>
        </authorList>
    </citation>
    <scope>NUCLEOTIDE SEQUENCE [LARGE SCALE GENOMIC DNA]</scope>
    <source>
        <strain evidence="5">cv. 540-79</strain>
    </source>
</reference>
<feature type="domain" description="DUF659" evidence="2">
    <location>
        <begin position="198"/>
        <end position="335"/>
    </location>
</feature>
<feature type="domain" description="HAT C-terminal dimerisation" evidence="3">
    <location>
        <begin position="602"/>
        <end position="669"/>
    </location>
</feature>
<dbReference type="InterPro" id="IPR008906">
    <property type="entry name" value="HATC_C_dom"/>
</dbReference>
<evidence type="ECO:0008006" key="6">
    <source>
        <dbReference type="Google" id="ProtNLM"/>
    </source>
</evidence>
<evidence type="ECO:0000259" key="2">
    <source>
        <dbReference type="Pfam" id="PF04937"/>
    </source>
</evidence>
<evidence type="ECO:0000259" key="3">
    <source>
        <dbReference type="Pfam" id="PF05699"/>
    </source>
</evidence>